<evidence type="ECO:0000256" key="1">
    <source>
        <dbReference type="SAM" id="MobiDB-lite"/>
    </source>
</evidence>
<feature type="region of interest" description="Disordered" evidence="1">
    <location>
        <begin position="32"/>
        <end position="70"/>
    </location>
</feature>
<proteinExistence type="predicted"/>
<feature type="compositionally biased region" description="Acidic residues" evidence="1">
    <location>
        <begin position="34"/>
        <end position="45"/>
    </location>
</feature>
<keyword evidence="3" id="KW-1185">Reference proteome</keyword>
<evidence type="ECO:0000313" key="3">
    <source>
        <dbReference type="Proteomes" id="UP001586593"/>
    </source>
</evidence>
<comment type="caution">
    <text evidence="2">The sequence shown here is derived from an EMBL/GenBank/DDBJ whole genome shotgun (WGS) entry which is preliminary data.</text>
</comment>
<evidence type="ECO:0000313" key="2">
    <source>
        <dbReference type="EMBL" id="KAL1836128.1"/>
    </source>
</evidence>
<protein>
    <submittedName>
        <fullName evidence="2">Uncharacterized protein</fullName>
    </submittedName>
</protein>
<reference evidence="2 3" key="1">
    <citation type="journal article" date="2024" name="Commun. Biol.">
        <title>Comparative genomic analysis of thermophilic fungi reveals convergent evolutionary adaptations and gene losses.</title>
        <authorList>
            <person name="Steindorff A.S."/>
            <person name="Aguilar-Pontes M.V."/>
            <person name="Robinson A.J."/>
            <person name="Andreopoulos B."/>
            <person name="LaButti K."/>
            <person name="Kuo A."/>
            <person name="Mondo S."/>
            <person name="Riley R."/>
            <person name="Otillar R."/>
            <person name="Haridas S."/>
            <person name="Lipzen A."/>
            <person name="Grimwood J."/>
            <person name="Schmutz J."/>
            <person name="Clum A."/>
            <person name="Reid I.D."/>
            <person name="Moisan M.C."/>
            <person name="Butler G."/>
            <person name="Nguyen T.T.M."/>
            <person name="Dewar K."/>
            <person name="Conant G."/>
            <person name="Drula E."/>
            <person name="Henrissat B."/>
            <person name="Hansel C."/>
            <person name="Singer S."/>
            <person name="Hutchinson M.I."/>
            <person name="de Vries R.P."/>
            <person name="Natvig D.O."/>
            <person name="Powell A.J."/>
            <person name="Tsang A."/>
            <person name="Grigoriev I.V."/>
        </authorList>
    </citation>
    <scope>NUCLEOTIDE SEQUENCE [LARGE SCALE GENOMIC DNA]</scope>
    <source>
        <strain evidence="2 3">ATCC 24622</strain>
    </source>
</reference>
<organism evidence="2 3">
    <name type="scientific">Phialemonium thermophilum</name>
    <dbReference type="NCBI Taxonomy" id="223376"/>
    <lineage>
        <taxon>Eukaryota</taxon>
        <taxon>Fungi</taxon>
        <taxon>Dikarya</taxon>
        <taxon>Ascomycota</taxon>
        <taxon>Pezizomycotina</taxon>
        <taxon>Sordariomycetes</taxon>
        <taxon>Sordariomycetidae</taxon>
        <taxon>Cephalothecales</taxon>
        <taxon>Cephalothecaceae</taxon>
        <taxon>Phialemonium</taxon>
    </lineage>
</organism>
<accession>A0ABR3V2X2</accession>
<name>A0ABR3V2X2_9PEZI</name>
<dbReference type="EMBL" id="JAZHXJ010002909">
    <property type="protein sequence ID" value="KAL1836128.1"/>
    <property type="molecule type" value="Genomic_DNA"/>
</dbReference>
<dbReference type="Proteomes" id="UP001586593">
    <property type="component" value="Unassembled WGS sequence"/>
</dbReference>
<sequence>MAARRFADYAASQDEPIFKLPHPYLTAYHVVASDDNDNNENDDGEQQPQQQQQQSCLLHRAPGPQVERPP</sequence>
<gene>
    <name evidence="2" type="ORF">VTK73DRAFT_5198</name>
</gene>